<dbReference type="OrthoDB" id="3868008at2"/>
<sequence length="376" mass="41445">MTVQPHQSRTGLPGLPAQAPGGPSAHRPRPAVAGPSQDLAGPFVREYIPKWPYRHPSAQVASVLYYRMRSTRVVNPEGDRGHWLHFFARPYTVVDVQLGWHVAQFEVKLPTADSALFFPARVKVRWRVRDPYTVAASQVSDVAQLMIPELESRLREVTRRYAVHDVKAANEAVGEALGGSDPGSAFGLELEVFADISPDELTVRHTERVVEARHLTVLERIDQDLRRLKDEGERNSIREWTAHFQGALERGETALMAEMMARSPQDLPKIHAMLRNEQREARQDSMELIGRLIDGNLLETWQLGDQAQAVVEFLRTGTRRVVETAGDASHRVLDAGGGAAGGREPARPRPFWEAEREDGPGGGSGPGAGPARPGGG</sequence>
<dbReference type="RefSeq" id="WP_051647849.1">
    <property type="nucleotide sequence ID" value="NZ_CP134822.1"/>
</dbReference>
<dbReference type="AlphaFoldDB" id="A0A3M8EXN3"/>
<feature type="compositionally biased region" description="Low complexity" evidence="1">
    <location>
        <begin position="11"/>
        <end position="23"/>
    </location>
</feature>
<reference evidence="2 3" key="1">
    <citation type="journal article" date="2014" name="Genome Announc.">
        <title>Draft Genome Sequence of Streptomyces fradiae ATCC 19609, a Strain Highly Sensitive to Antibiotics.</title>
        <authorList>
            <person name="Bekker O.B."/>
            <person name="Klimina K.M."/>
            <person name="Vatlin A.A."/>
            <person name="Zakharevich N.V."/>
            <person name="Kasianov A.S."/>
            <person name="Danilenko V.N."/>
        </authorList>
    </citation>
    <scope>NUCLEOTIDE SEQUENCE [LARGE SCALE GENOMIC DNA]</scope>
    <source>
        <strain evidence="2 3">ATCC 19609</strain>
    </source>
</reference>
<dbReference type="Proteomes" id="UP000028058">
    <property type="component" value="Unassembled WGS sequence"/>
</dbReference>
<organism evidence="2 3">
    <name type="scientific">Streptomyces xinghaiensis</name>
    <dbReference type="NCBI Taxonomy" id="1038928"/>
    <lineage>
        <taxon>Bacteria</taxon>
        <taxon>Bacillati</taxon>
        <taxon>Actinomycetota</taxon>
        <taxon>Actinomycetes</taxon>
        <taxon>Kitasatosporales</taxon>
        <taxon>Streptomycetaceae</taxon>
        <taxon>Streptomyces</taxon>
    </lineage>
</organism>
<evidence type="ECO:0000256" key="1">
    <source>
        <dbReference type="SAM" id="MobiDB-lite"/>
    </source>
</evidence>
<evidence type="ECO:0000313" key="2">
    <source>
        <dbReference type="EMBL" id="RKM92270.1"/>
    </source>
</evidence>
<feature type="region of interest" description="Disordered" evidence="1">
    <location>
        <begin position="1"/>
        <end position="38"/>
    </location>
</feature>
<feature type="region of interest" description="Disordered" evidence="1">
    <location>
        <begin position="332"/>
        <end position="376"/>
    </location>
</feature>
<keyword evidence="3" id="KW-1185">Reference proteome</keyword>
<accession>A0A3M8EXN3</accession>
<name>A0A3M8EXN3_9ACTN</name>
<proteinExistence type="predicted"/>
<gene>
    <name evidence="2" type="ORF">SFRA_025655</name>
</gene>
<feature type="compositionally biased region" description="Gly residues" evidence="1">
    <location>
        <begin position="360"/>
        <end position="376"/>
    </location>
</feature>
<feature type="compositionally biased region" description="Polar residues" evidence="1">
    <location>
        <begin position="1"/>
        <end position="10"/>
    </location>
</feature>
<protein>
    <recommendedName>
        <fullName evidence="4">SPFH domain-containing protein</fullName>
    </recommendedName>
</protein>
<dbReference type="EMBL" id="JNAD02000014">
    <property type="protein sequence ID" value="RKM92270.1"/>
    <property type="molecule type" value="Genomic_DNA"/>
</dbReference>
<feature type="compositionally biased region" description="Basic and acidic residues" evidence="1">
    <location>
        <begin position="344"/>
        <end position="359"/>
    </location>
</feature>
<evidence type="ECO:0008006" key="4">
    <source>
        <dbReference type="Google" id="ProtNLM"/>
    </source>
</evidence>
<evidence type="ECO:0000313" key="3">
    <source>
        <dbReference type="Proteomes" id="UP000028058"/>
    </source>
</evidence>
<comment type="caution">
    <text evidence="2">The sequence shown here is derived from an EMBL/GenBank/DDBJ whole genome shotgun (WGS) entry which is preliminary data.</text>
</comment>